<evidence type="ECO:0000313" key="13">
    <source>
        <dbReference type="Proteomes" id="UP000078343"/>
    </source>
</evidence>
<dbReference type="InterPro" id="IPR027408">
    <property type="entry name" value="PNPase/RNase_PH_dom_sf"/>
</dbReference>
<evidence type="ECO:0000256" key="2">
    <source>
        <dbReference type="ARBA" id="ARBA00004604"/>
    </source>
</evidence>
<dbReference type="EMBL" id="LVYI01000003">
    <property type="protein sequence ID" value="OAP61311.1"/>
    <property type="molecule type" value="Genomic_DNA"/>
</dbReference>
<keyword evidence="4" id="KW-0963">Cytoplasm</keyword>
<dbReference type="InterPro" id="IPR036345">
    <property type="entry name" value="ExoRNase_PH_dom2_sf"/>
</dbReference>
<feature type="region of interest" description="Disordered" evidence="10">
    <location>
        <begin position="92"/>
        <end position="118"/>
    </location>
</feature>
<dbReference type="STRING" id="1367422.A0A178ZPB5"/>
<protein>
    <recommendedName>
        <fullName evidence="9">Ribosomal RNA-processing protein 43</fullName>
    </recommendedName>
</protein>
<dbReference type="PANTHER" id="PTHR11097:SF9">
    <property type="entry name" value="EXOSOME COMPLEX COMPONENT RRP43"/>
    <property type="match status" value="1"/>
</dbReference>
<dbReference type="SUPFAM" id="SSF55666">
    <property type="entry name" value="Ribonuclease PH domain 2-like"/>
    <property type="match status" value="1"/>
</dbReference>
<dbReference type="InterPro" id="IPR020568">
    <property type="entry name" value="Ribosomal_Su5_D2-typ_SF"/>
</dbReference>
<sequence>MPSLDPTTTLNASVPASAMPIISPNALLHAHLKQSPPQRPSNRVPSEPRPIQLNVGSLTHCNGSSLVKIGATTIVCGVRAEILPTSEIPSFRVNKSSGRVRPKPPRAKNEVDDNEDEGEYSPMQLYNLVVPNIELGTGCSPKYPANTAPSVEAQSISQRLLSLLHSSQLVRTSDLEIIYTPPAESQDLELGIDTEPQLKAYWTLYVDMMCISHGGSLFDAAWLALHAALQNCLLPKAWWDADLEKVICSMDVKEACKLRLRGMPVPSSWGVFVPEKRLLALQNDAEDRYWILMDLDAFEEESCVEVGCITVDCSNGANSALILRIEKSGGSVIGVDQIAEAAEFAKRRWHQWKHVLDTALTA</sequence>
<evidence type="ECO:0000256" key="1">
    <source>
        <dbReference type="ARBA" id="ARBA00004496"/>
    </source>
</evidence>
<dbReference type="GO" id="GO:0034475">
    <property type="term" value="P:U4 snRNA 3'-end processing"/>
    <property type="evidence" value="ECO:0007669"/>
    <property type="project" value="TreeGrafter"/>
</dbReference>
<dbReference type="GO" id="GO:0035925">
    <property type="term" value="F:mRNA 3'-UTR AU-rich region binding"/>
    <property type="evidence" value="ECO:0007669"/>
    <property type="project" value="TreeGrafter"/>
</dbReference>
<dbReference type="RefSeq" id="XP_018694678.1">
    <property type="nucleotide sequence ID" value="XM_018835028.1"/>
</dbReference>
<evidence type="ECO:0000256" key="10">
    <source>
        <dbReference type="SAM" id="MobiDB-lite"/>
    </source>
</evidence>
<evidence type="ECO:0000256" key="5">
    <source>
        <dbReference type="ARBA" id="ARBA00022552"/>
    </source>
</evidence>
<dbReference type="AlphaFoldDB" id="A0A178ZPB5"/>
<proteinExistence type="inferred from homology"/>
<keyword evidence="13" id="KW-1185">Reference proteome</keyword>
<name>A0A178ZPB5_9EURO</name>
<dbReference type="GO" id="GO:0000176">
    <property type="term" value="C:nuclear exosome (RNase complex)"/>
    <property type="evidence" value="ECO:0007669"/>
    <property type="project" value="TreeGrafter"/>
</dbReference>
<feature type="domain" description="Exoribonuclease phosphorolytic" evidence="11">
    <location>
        <begin position="48"/>
        <end position="235"/>
    </location>
</feature>
<dbReference type="Gene3D" id="3.30.230.70">
    <property type="entry name" value="GHMP Kinase, N-terminal domain"/>
    <property type="match status" value="1"/>
</dbReference>
<evidence type="ECO:0000256" key="4">
    <source>
        <dbReference type="ARBA" id="ARBA00022490"/>
    </source>
</evidence>
<dbReference type="SUPFAM" id="SSF54211">
    <property type="entry name" value="Ribosomal protein S5 domain 2-like"/>
    <property type="match status" value="1"/>
</dbReference>
<dbReference type="Pfam" id="PF01138">
    <property type="entry name" value="RNase_PH"/>
    <property type="match status" value="1"/>
</dbReference>
<dbReference type="InterPro" id="IPR050590">
    <property type="entry name" value="Exosome_comp_Rrp42_subfam"/>
</dbReference>
<dbReference type="GO" id="GO:0034476">
    <property type="term" value="P:U5 snRNA 3'-end processing"/>
    <property type="evidence" value="ECO:0007669"/>
    <property type="project" value="TreeGrafter"/>
</dbReference>
<dbReference type="GO" id="GO:0000467">
    <property type="term" value="P:exonucleolytic trimming to generate mature 3'-end of 5.8S rRNA from tricistronic rRNA transcript (SSU-rRNA, 5.8S rRNA, LSU-rRNA)"/>
    <property type="evidence" value="ECO:0007669"/>
    <property type="project" value="TreeGrafter"/>
</dbReference>
<dbReference type="GeneID" id="30007682"/>
<dbReference type="GO" id="GO:0000177">
    <property type="term" value="C:cytoplasmic exosome (RNase complex)"/>
    <property type="evidence" value="ECO:0007669"/>
    <property type="project" value="TreeGrafter"/>
</dbReference>
<gene>
    <name evidence="12" type="ORF">AYL99_03512</name>
</gene>
<dbReference type="GO" id="GO:0016075">
    <property type="term" value="P:rRNA catabolic process"/>
    <property type="evidence" value="ECO:0007669"/>
    <property type="project" value="TreeGrafter"/>
</dbReference>
<dbReference type="Proteomes" id="UP000078343">
    <property type="component" value="Unassembled WGS sequence"/>
</dbReference>
<keyword evidence="8" id="KW-0539">Nucleus</keyword>
<dbReference type="GO" id="GO:0005730">
    <property type="term" value="C:nucleolus"/>
    <property type="evidence" value="ECO:0007669"/>
    <property type="project" value="UniProtKB-SubCell"/>
</dbReference>
<keyword evidence="6" id="KW-0271">Exosome</keyword>
<accession>A0A178ZPB5</accession>
<dbReference type="PANTHER" id="PTHR11097">
    <property type="entry name" value="EXOSOME COMPLEX EXONUCLEASE RIBOSOMAL RNA PROCESSING PROTEIN"/>
    <property type="match status" value="1"/>
</dbReference>
<keyword evidence="5" id="KW-0698">rRNA processing</keyword>
<dbReference type="GO" id="GO:0071035">
    <property type="term" value="P:nuclear polyadenylation-dependent rRNA catabolic process"/>
    <property type="evidence" value="ECO:0007669"/>
    <property type="project" value="TreeGrafter"/>
</dbReference>
<evidence type="ECO:0000256" key="9">
    <source>
        <dbReference type="ARBA" id="ARBA00030617"/>
    </source>
</evidence>
<evidence type="ECO:0000256" key="8">
    <source>
        <dbReference type="ARBA" id="ARBA00023242"/>
    </source>
</evidence>
<dbReference type="InterPro" id="IPR001247">
    <property type="entry name" value="ExoRNase_PH_dom1"/>
</dbReference>
<dbReference type="GO" id="GO:0034473">
    <property type="term" value="P:U1 snRNA 3'-end processing"/>
    <property type="evidence" value="ECO:0007669"/>
    <property type="project" value="TreeGrafter"/>
</dbReference>
<evidence type="ECO:0000256" key="6">
    <source>
        <dbReference type="ARBA" id="ARBA00022835"/>
    </source>
</evidence>
<keyword evidence="7" id="KW-0694">RNA-binding</keyword>
<evidence type="ECO:0000313" key="12">
    <source>
        <dbReference type="EMBL" id="OAP61311.1"/>
    </source>
</evidence>
<reference evidence="12 13" key="1">
    <citation type="submission" date="2016-04" db="EMBL/GenBank/DDBJ databases">
        <title>Draft genome of Fonsecaea erecta CBS 125763.</title>
        <authorList>
            <person name="Weiss V.A."/>
            <person name="Vicente V.A."/>
            <person name="Raittz R.T."/>
            <person name="Moreno L.F."/>
            <person name="De Souza E.M."/>
            <person name="Pedrosa F.O."/>
            <person name="Steffens M.B."/>
            <person name="Faoro H."/>
            <person name="Tadra-Sfeir M.Z."/>
            <person name="Najafzadeh M.J."/>
            <person name="Felipe M.S."/>
            <person name="Teixeira M."/>
            <person name="Sun J."/>
            <person name="Xi L."/>
            <person name="Gomes R."/>
            <person name="De Azevedo C.M."/>
            <person name="Salgado C.G."/>
            <person name="Da Silva M.B."/>
            <person name="Nascimento M.F."/>
            <person name="Queiroz-Telles F."/>
            <person name="Attili D.S."/>
            <person name="Gorbushina A."/>
        </authorList>
    </citation>
    <scope>NUCLEOTIDE SEQUENCE [LARGE SCALE GENOMIC DNA]</scope>
    <source>
        <strain evidence="12 13">CBS 125763</strain>
    </source>
</reference>
<comment type="subcellular location">
    <subcellularLocation>
        <location evidence="1">Cytoplasm</location>
    </subcellularLocation>
    <subcellularLocation>
        <location evidence="2">Nucleus</location>
        <location evidence="2">Nucleolus</location>
    </subcellularLocation>
</comment>
<evidence type="ECO:0000259" key="11">
    <source>
        <dbReference type="Pfam" id="PF01138"/>
    </source>
</evidence>
<comment type="caution">
    <text evidence="12">The sequence shown here is derived from an EMBL/GenBank/DDBJ whole genome shotgun (WGS) entry which is preliminary data.</text>
</comment>
<comment type="similarity">
    <text evidence="3">Belongs to the RNase PH family.</text>
</comment>
<organism evidence="12 13">
    <name type="scientific">Fonsecaea erecta</name>
    <dbReference type="NCBI Taxonomy" id="1367422"/>
    <lineage>
        <taxon>Eukaryota</taxon>
        <taxon>Fungi</taxon>
        <taxon>Dikarya</taxon>
        <taxon>Ascomycota</taxon>
        <taxon>Pezizomycotina</taxon>
        <taxon>Eurotiomycetes</taxon>
        <taxon>Chaetothyriomycetidae</taxon>
        <taxon>Chaetothyriales</taxon>
        <taxon>Herpotrichiellaceae</taxon>
        <taxon>Fonsecaea</taxon>
    </lineage>
</organism>
<dbReference type="GO" id="GO:0071038">
    <property type="term" value="P:TRAMP-dependent tRNA surveillance pathway"/>
    <property type="evidence" value="ECO:0007669"/>
    <property type="project" value="TreeGrafter"/>
</dbReference>
<dbReference type="GO" id="GO:0071028">
    <property type="term" value="P:nuclear mRNA surveillance"/>
    <property type="evidence" value="ECO:0007669"/>
    <property type="project" value="TreeGrafter"/>
</dbReference>
<evidence type="ECO:0000256" key="7">
    <source>
        <dbReference type="ARBA" id="ARBA00022884"/>
    </source>
</evidence>
<dbReference type="OrthoDB" id="45882at2759"/>
<evidence type="ECO:0000256" key="3">
    <source>
        <dbReference type="ARBA" id="ARBA00006678"/>
    </source>
</evidence>